<dbReference type="InterPro" id="IPR036097">
    <property type="entry name" value="HisK_dim/P_sf"/>
</dbReference>
<keyword evidence="5" id="KW-0808">Transferase</keyword>
<dbReference type="SMART" id="SM00448">
    <property type="entry name" value="REC"/>
    <property type="match status" value="1"/>
</dbReference>
<dbReference type="CDD" id="cd17546">
    <property type="entry name" value="REC_hyHK_CKI1_RcsC-like"/>
    <property type="match status" value="1"/>
</dbReference>
<dbReference type="InterPro" id="IPR005467">
    <property type="entry name" value="His_kinase_dom"/>
</dbReference>
<evidence type="ECO:0000256" key="7">
    <source>
        <dbReference type="ARBA" id="ARBA00023012"/>
    </source>
</evidence>
<evidence type="ECO:0000259" key="11">
    <source>
        <dbReference type="PROSITE" id="PS50110"/>
    </source>
</evidence>
<dbReference type="EC" id="2.7.13.3" evidence="2"/>
<dbReference type="Gene3D" id="3.30.450.20">
    <property type="entry name" value="PAS domain"/>
    <property type="match status" value="1"/>
</dbReference>
<dbReference type="EMBL" id="JAOQKE010000003">
    <property type="protein sequence ID" value="MCU6724609.1"/>
    <property type="molecule type" value="Genomic_DNA"/>
</dbReference>
<dbReference type="Pfam" id="PF00072">
    <property type="entry name" value="Response_reg"/>
    <property type="match status" value="1"/>
</dbReference>
<comment type="caution">
    <text evidence="12">The sequence shown here is derived from an EMBL/GenBank/DDBJ whole genome shotgun (WGS) entry which is preliminary data.</text>
</comment>
<dbReference type="GO" id="GO:0005524">
    <property type="term" value="F:ATP binding"/>
    <property type="evidence" value="ECO:0007669"/>
    <property type="project" value="UniProtKB-KW"/>
</dbReference>
<dbReference type="SUPFAM" id="SSF52172">
    <property type="entry name" value="CheY-like"/>
    <property type="match status" value="1"/>
</dbReference>
<dbReference type="InterPro" id="IPR004358">
    <property type="entry name" value="Sig_transdc_His_kin-like_C"/>
</dbReference>
<feature type="modified residue" description="4-aspartylphosphate" evidence="9">
    <location>
        <position position="591"/>
    </location>
</feature>
<name>A0ABT2SJC5_9FIRM</name>
<dbReference type="PRINTS" id="PR00344">
    <property type="entry name" value="BCTRLSENSOR"/>
</dbReference>
<protein>
    <recommendedName>
        <fullName evidence="3">Stage 0 sporulation protein A homolog</fullName>
        <ecNumber evidence="2">2.7.13.3</ecNumber>
    </recommendedName>
</protein>
<dbReference type="PANTHER" id="PTHR43047:SF72">
    <property type="entry name" value="OSMOSENSING HISTIDINE PROTEIN KINASE SLN1"/>
    <property type="match status" value="1"/>
</dbReference>
<evidence type="ECO:0000259" key="10">
    <source>
        <dbReference type="PROSITE" id="PS50109"/>
    </source>
</evidence>
<keyword evidence="12" id="KW-0547">Nucleotide-binding</keyword>
<dbReference type="Gene3D" id="1.10.287.130">
    <property type="match status" value="1"/>
</dbReference>
<evidence type="ECO:0000256" key="4">
    <source>
        <dbReference type="ARBA" id="ARBA00022553"/>
    </source>
</evidence>
<dbReference type="SUPFAM" id="SSF55874">
    <property type="entry name" value="ATPase domain of HSP90 chaperone/DNA topoisomerase II/histidine kinase"/>
    <property type="match status" value="1"/>
</dbReference>
<proteinExistence type="predicted"/>
<evidence type="ECO:0000256" key="9">
    <source>
        <dbReference type="PROSITE-ProRule" id="PRU00169"/>
    </source>
</evidence>
<keyword evidence="6" id="KW-0418">Kinase</keyword>
<dbReference type="SMART" id="SM00388">
    <property type="entry name" value="HisKA"/>
    <property type="match status" value="1"/>
</dbReference>
<dbReference type="CDD" id="cd00082">
    <property type="entry name" value="HisKA"/>
    <property type="match status" value="1"/>
</dbReference>
<feature type="domain" description="Response regulatory" evidence="11">
    <location>
        <begin position="539"/>
        <end position="659"/>
    </location>
</feature>
<dbReference type="InterPro" id="IPR003661">
    <property type="entry name" value="HisK_dim/P_dom"/>
</dbReference>
<dbReference type="InterPro" id="IPR036890">
    <property type="entry name" value="HATPase_C_sf"/>
</dbReference>
<keyword evidence="4 9" id="KW-0597">Phosphoprotein</keyword>
<dbReference type="Proteomes" id="UP001652338">
    <property type="component" value="Unassembled WGS sequence"/>
</dbReference>
<keyword evidence="12" id="KW-0067">ATP-binding</keyword>
<evidence type="ECO:0000313" key="12">
    <source>
        <dbReference type="EMBL" id="MCU6724609.1"/>
    </source>
</evidence>
<dbReference type="InterPro" id="IPR011006">
    <property type="entry name" value="CheY-like_superfamily"/>
</dbReference>
<feature type="domain" description="Histidine kinase" evidence="10">
    <location>
        <begin position="292"/>
        <end position="515"/>
    </location>
</feature>
<dbReference type="Gene3D" id="3.40.50.2300">
    <property type="match status" value="1"/>
</dbReference>
<dbReference type="CDD" id="cd16922">
    <property type="entry name" value="HATPase_EvgS-ArcB-TorS-like"/>
    <property type="match status" value="1"/>
</dbReference>
<dbReference type="RefSeq" id="WP_262654059.1">
    <property type="nucleotide sequence ID" value="NZ_JAOQKE010000003.1"/>
</dbReference>
<evidence type="ECO:0000256" key="8">
    <source>
        <dbReference type="ARBA" id="ARBA00024867"/>
    </source>
</evidence>
<evidence type="ECO:0000256" key="5">
    <source>
        <dbReference type="ARBA" id="ARBA00022679"/>
    </source>
</evidence>
<keyword evidence="7" id="KW-0902">Two-component regulatory system</keyword>
<reference evidence="12 13" key="1">
    <citation type="journal article" date="2021" name="ISME Commun">
        <title>Automated analysis of genomic sequences facilitates high-throughput and comprehensive description of bacteria.</title>
        <authorList>
            <person name="Hitch T.C.A."/>
        </authorList>
    </citation>
    <scope>NUCLEOTIDE SEQUENCE [LARGE SCALE GENOMIC DNA]</scope>
    <source>
        <strain evidence="12 13">Sanger_29</strain>
    </source>
</reference>
<gene>
    <name evidence="12" type="ORF">OCV47_04415</name>
</gene>
<dbReference type="Gene3D" id="3.30.565.10">
    <property type="entry name" value="Histidine kinase-like ATPase, C-terminal domain"/>
    <property type="match status" value="1"/>
</dbReference>
<dbReference type="Pfam" id="PF02518">
    <property type="entry name" value="HATPase_c"/>
    <property type="match status" value="1"/>
</dbReference>
<evidence type="ECO:0000256" key="1">
    <source>
        <dbReference type="ARBA" id="ARBA00000085"/>
    </source>
</evidence>
<keyword evidence="13" id="KW-1185">Reference proteome</keyword>
<comment type="function">
    <text evidence="8">May play the central regulatory role in sporulation. It may be an element of the effector pathway responsible for the activation of sporulation genes in response to nutritional stress. Spo0A may act in concert with spo0H (a sigma factor) to control the expression of some genes that are critical to the sporulation process.</text>
</comment>
<dbReference type="PANTHER" id="PTHR43047">
    <property type="entry name" value="TWO-COMPONENT HISTIDINE PROTEIN KINASE"/>
    <property type="match status" value="1"/>
</dbReference>
<dbReference type="PROSITE" id="PS50109">
    <property type="entry name" value="HIS_KIN"/>
    <property type="match status" value="1"/>
</dbReference>
<dbReference type="InterPro" id="IPR001789">
    <property type="entry name" value="Sig_transdc_resp-reg_receiver"/>
</dbReference>
<dbReference type="Pfam" id="PF00512">
    <property type="entry name" value="HisKA"/>
    <property type="match status" value="1"/>
</dbReference>
<evidence type="ECO:0000256" key="2">
    <source>
        <dbReference type="ARBA" id="ARBA00012438"/>
    </source>
</evidence>
<accession>A0ABT2SJC5</accession>
<dbReference type="InterPro" id="IPR003594">
    <property type="entry name" value="HATPase_dom"/>
</dbReference>
<dbReference type="SUPFAM" id="SSF47384">
    <property type="entry name" value="Homodimeric domain of signal transducing histidine kinase"/>
    <property type="match status" value="1"/>
</dbReference>
<organism evidence="12 13">
    <name type="scientific">Muricoprocola aceti</name>
    <dbReference type="NCBI Taxonomy" id="2981772"/>
    <lineage>
        <taxon>Bacteria</taxon>
        <taxon>Bacillati</taxon>
        <taxon>Bacillota</taxon>
        <taxon>Clostridia</taxon>
        <taxon>Lachnospirales</taxon>
        <taxon>Lachnospiraceae</taxon>
        <taxon>Muricoprocola</taxon>
    </lineage>
</organism>
<comment type="catalytic activity">
    <reaction evidence="1">
        <text>ATP + protein L-histidine = ADP + protein N-phospho-L-histidine.</text>
        <dbReference type="EC" id="2.7.13.3"/>
    </reaction>
</comment>
<evidence type="ECO:0000256" key="6">
    <source>
        <dbReference type="ARBA" id="ARBA00022777"/>
    </source>
</evidence>
<dbReference type="SMART" id="SM00387">
    <property type="entry name" value="HATPase_c"/>
    <property type="match status" value="1"/>
</dbReference>
<evidence type="ECO:0000313" key="13">
    <source>
        <dbReference type="Proteomes" id="UP001652338"/>
    </source>
</evidence>
<sequence length="664" mass="74545">MSLLKEIDIQEILHSSRMGLWRVELEDGQPPRFYADAVMDLLIGAPANLTAQERFIFHRSHIHPDDMALFEEYSSKLAEQHTEIVYRYIHPIQGDMLVRCNGSRDASVSDYISIIGTHQDISDTARLEQDKFAERRLAEMNQTLRKEQIIQEDYYHNLLDIQNCGLMAYTLPGHKMIHMNAEALRMYGLKDMDEAQHCLGHMLTQVYYPDSSTVDALKNLRNVNDSVDYECILNYGSARECHIVAKTKIVWIPSGERAVVTTFLDVSDMVILQGALKKAEEGSQAKSAFLFAMSHDLRTPMNAIIGYAELMEAHWENPALTNGYLKKLQSASRFLLSLIGNILEMARMESGKETLHEEPWNISNLRDTVDVLLDNEIHRKHLEIHKDFQIVHPYVICDAMKIREIVMNLLSNAVKYTPDGGTISLHMDEFPSDLDGYLVLRIVVKDSGIGIGQEYLPHLFEAFSRERNSSESGIIGSGLGLKIVKSFVELMNGRITVDSELGKGTCFTVTLPLRIAPNQHPIASESLSQIPSDNLTGIRILLAEDNALNAEITQTILEDAQIHVDLACDGQVALSMLENAPAGYYDLILMDIQMPHMNGYQATKAIRALPDMRCQTPIIAMTANAFKEDKEAALAAGMDDYIVKPVEIASMLTTISTVVHRKKG</sequence>
<dbReference type="PROSITE" id="PS50110">
    <property type="entry name" value="RESPONSE_REGULATORY"/>
    <property type="match status" value="1"/>
</dbReference>
<evidence type="ECO:0000256" key="3">
    <source>
        <dbReference type="ARBA" id="ARBA00018672"/>
    </source>
</evidence>